<comment type="pathway">
    <text evidence="9">Amino-acid biosynthesis; L-arginine biosynthesis; L-ornithine and N-acetyl-L-glutamate from L-glutamate and N(2)-acetyl-L-ornithine (cyclic): step 1/1.</text>
</comment>
<dbReference type="Gene3D" id="3.10.20.340">
    <property type="entry name" value="ArgJ beta chain, C-terminal domain"/>
    <property type="match status" value="1"/>
</dbReference>
<dbReference type="GO" id="GO:0005737">
    <property type="term" value="C:cytoplasm"/>
    <property type="evidence" value="ECO:0007669"/>
    <property type="project" value="UniProtKB-SubCell"/>
</dbReference>
<feature type="site" description="Involved in the stabilization of negative charge on the oxyanion by the formation of the oxyanion hole" evidence="9">
    <location>
        <position position="123"/>
    </location>
</feature>
<dbReference type="AlphaFoldDB" id="A0A1R4EFG2"/>
<feature type="binding site" evidence="9">
    <location>
        <position position="413"/>
    </location>
    <ligand>
        <name>substrate</name>
    </ligand>
</feature>
<comment type="subcellular location">
    <subcellularLocation>
        <location evidence="9">Cytoplasm</location>
    </subcellularLocation>
</comment>
<evidence type="ECO:0000256" key="1">
    <source>
        <dbReference type="ARBA" id="ARBA00006774"/>
    </source>
</evidence>
<feature type="site" description="Involved in the stabilization of negative charge on the oxyanion by the formation of the oxyanion hole" evidence="9">
    <location>
        <position position="122"/>
    </location>
</feature>
<dbReference type="PANTHER" id="PTHR23100">
    <property type="entry name" value="ARGININE BIOSYNTHESIS BIFUNCTIONAL PROTEIN ARGJ"/>
    <property type="match status" value="1"/>
</dbReference>
<dbReference type="NCBIfam" id="TIGR00120">
    <property type="entry name" value="ArgJ"/>
    <property type="match status" value="1"/>
</dbReference>
<comment type="catalytic activity">
    <reaction evidence="8 9">
        <text>N(2)-acetyl-L-ornithine + L-glutamate = N-acetyl-L-glutamate + L-ornithine</text>
        <dbReference type="Rhea" id="RHEA:15349"/>
        <dbReference type="ChEBI" id="CHEBI:29985"/>
        <dbReference type="ChEBI" id="CHEBI:44337"/>
        <dbReference type="ChEBI" id="CHEBI:46911"/>
        <dbReference type="ChEBI" id="CHEBI:57805"/>
        <dbReference type="EC" id="2.3.1.35"/>
    </reaction>
</comment>
<evidence type="ECO:0000256" key="4">
    <source>
        <dbReference type="ARBA" id="ARBA00022605"/>
    </source>
</evidence>
<feature type="binding site" evidence="9">
    <location>
        <position position="159"/>
    </location>
    <ligand>
        <name>substrate</name>
    </ligand>
</feature>
<feature type="binding site" evidence="9">
    <location>
        <position position="197"/>
    </location>
    <ligand>
        <name>substrate</name>
    </ligand>
</feature>
<dbReference type="SUPFAM" id="SSF56266">
    <property type="entry name" value="DmpA/ArgJ-like"/>
    <property type="match status" value="1"/>
</dbReference>
<feature type="active site" description="Nucleophile" evidence="9">
    <location>
        <position position="197"/>
    </location>
</feature>
<evidence type="ECO:0000256" key="7">
    <source>
        <dbReference type="ARBA" id="ARBA00023315"/>
    </source>
</evidence>
<comment type="pathway">
    <text evidence="9">Amino-acid biosynthesis; L-arginine biosynthesis; N(2)-acetyl-L-ornithine from L-glutamate: step 1/4.</text>
</comment>
<evidence type="ECO:0000256" key="9">
    <source>
        <dbReference type="HAMAP-Rule" id="MF_01106"/>
    </source>
</evidence>
<dbReference type="GO" id="GO:0006592">
    <property type="term" value="P:ornithine biosynthetic process"/>
    <property type="evidence" value="ECO:0007669"/>
    <property type="project" value="TreeGrafter"/>
</dbReference>
<feature type="binding site" evidence="9">
    <location>
        <position position="408"/>
    </location>
    <ligand>
        <name>substrate</name>
    </ligand>
</feature>
<evidence type="ECO:0000256" key="8">
    <source>
        <dbReference type="ARBA" id="ARBA00049439"/>
    </source>
</evidence>
<dbReference type="RefSeq" id="WP_077448640.1">
    <property type="nucleotide sequence ID" value="NZ_FUGD01000076.1"/>
</dbReference>
<evidence type="ECO:0000313" key="11">
    <source>
        <dbReference type="Proteomes" id="UP000188169"/>
    </source>
</evidence>
<dbReference type="InterPro" id="IPR042195">
    <property type="entry name" value="ArgJ_beta_C"/>
</dbReference>
<dbReference type="EMBL" id="FUGD01000076">
    <property type="protein sequence ID" value="SJM37245.1"/>
    <property type="molecule type" value="Genomic_DNA"/>
</dbReference>
<dbReference type="Proteomes" id="UP000188169">
    <property type="component" value="Unassembled WGS sequence"/>
</dbReference>
<keyword evidence="3 9" id="KW-0055">Arginine biosynthesis</keyword>
<dbReference type="EC" id="2.3.1.35" evidence="9"/>
<comment type="function">
    <text evidence="9">Catalyzes two activities which are involved in the cyclic version of arginine biosynthesis: the synthesis of N-acetylglutamate from glutamate and acetyl-CoA as the acetyl donor, and of ornithine by transacetylation between N(2)-acetylornithine and glutamate.</text>
</comment>
<dbReference type="GO" id="GO:0006526">
    <property type="term" value="P:L-arginine biosynthetic process"/>
    <property type="evidence" value="ECO:0007669"/>
    <property type="project" value="UniProtKB-UniRule"/>
</dbReference>
<dbReference type="InterPro" id="IPR002813">
    <property type="entry name" value="Arg_biosynth_ArgJ"/>
</dbReference>
<dbReference type="Pfam" id="PF01960">
    <property type="entry name" value="ArgJ"/>
    <property type="match status" value="1"/>
</dbReference>
<feature type="binding site" evidence="9">
    <location>
        <position position="284"/>
    </location>
    <ligand>
        <name>substrate</name>
    </ligand>
</feature>
<keyword evidence="7 9" id="KW-0012">Acyltransferase</keyword>
<feature type="site" description="Cleavage; by autolysis" evidence="9">
    <location>
        <begin position="196"/>
        <end position="197"/>
    </location>
</feature>
<keyword evidence="4 9" id="KW-0028">Amino-acid biosynthesis</keyword>
<feature type="chain" id="PRO_5023221594" description="Arginine biosynthesis bifunctional protein ArgJ beta chain" evidence="9">
    <location>
        <begin position="197"/>
        <end position="413"/>
    </location>
</feature>
<dbReference type="EC" id="2.3.1.1" evidence="9"/>
<organism evidence="10 11">
    <name type="scientific">Psychrobacter pasteurii</name>
    <dbReference type="NCBI Taxonomy" id="1945520"/>
    <lineage>
        <taxon>Bacteria</taxon>
        <taxon>Pseudomonadati</taxon>
        <taxon>Pseudomonadota</taxon>
        <taxon>Gammaproteobacteria</taxon>
        <taxon>Moraxellales</taxon>
        <taxon>Moraxellaceae</taxon>
        <taxon>Psychrobacter</taxon>
    </lineage>
</organism>
<dbReference type="NCBIfam" id="NF003802">
    <property type="entry name" value="PRK05388.1"/>
    <property type="match status" value="1"/>
</dbReference>
<evidence type="ECO:0000256" key="2">
    <source>
        <dbReference type="ARBA" id="ARBA00011475"/>
    </source>
</evidence>
<evidence type="ECO:0000256" key="3">
    <source>
        <dbReference type="ARBA" id="ARBA00022571"/>
    </source>
</evidence>
<name>A0A1R4EFG2_9GAMM</name>
<accession>A0A1R4EFG2</accession>
<comment type="subunit">
    <text evidence="2 9">Heterotetramer of two alpha and two beta chains.</text>
</comment>
<comment type="catalytic activity">
    <reaction evidence="9">
        <text>L-glutamate + acetyl-CoA = N-acetyl-L-glutamate + CoA + H(+)</text>
        <dbReference type="Rhea" id="RHEA:24292"/>
        <dbReference type="ChEBI" id="CHEBI:15378"/>
        <dbReference type="ChEBI" id="CHEBI:29985"/>
        <dbReference type="ChEBI" id="CHEBI:44337"/>
        <dbReference type="ChEBI" id="CHEBI:57287"/>
        <dbReference type="ChEBI" id="CHEBI:57288"/>
        <dbReference type="EC" id="2.3.1.1"/>
    </reaction>
</comment>
<proteinExistence type="inferred from homology"/>
<keyword evidence="5 9" id="KW-0808">Transferase</keyword>
<dbReference type="HAMAP" id="MF_01106">
    <property type="entry name" value="ArgJ"/>
    <property type="match status" value="1"/>
</dbReference>
<keyword evidence="11" id="KW-1185">Reference proteome</keyword>
<reference evidence="11" key="1">
    <citation type="submission" date="2017-02" db="EMBL/GenBank/DDBJ databases">
        <authorList>
            <person name="Mornico D."/>
        </authorList>
    </citation>
    <scope>NUCLEOTIDE SEQUENCE [LARGE SCALE GENOMIC DNA]</scope>
</reference>
<comment type="similarity">
    <text evidence="1 9">Belongs to the ArgJ family.</text>
</comment>
<dbReference type="STRING" id="1945520.A1019T_01217"/>
<evidence type="ECO:0000313" key="10">
    <source>
        <dbReference type="EMBL" id="SJM37245.1"/>
    </source>
</evidence>
<feature type="binding site" evidence="9">
    <location>
        <position position="186"/>
    </location>
    <ligand>
        <name>substrate</name>
    </ligand>
</feature>
<feature type="chain" id="PRO_5023221595" description="Arginine biosynthesis bifunctional protein ArgJ alpha chain" evidence="9">
    <location>
        <begin position="1"/>
        <end position="196"/>
    </location>
</feature>
<evidence type="ECO:0000256" key="6">
    <source>
        <dbReference type="ARBA" id="ARBA00022813"/>
    </source>
</evidence>
<dbReference type="Gene3D" id="3.60.70.12">
    <property type="entry name" value="L-amino peptidase D-ALA esterase/amidase"/>
    <property type="match status" value="1"/>
</dbReference>
<dbReference type="InterPro" id="IPR016117">
    <property type="entry name" value="ArgJ-like_dom_sf"/>
</dbReference>
<dbReference type="CDD" id="cd02152">
    <property type="entry name" value="OAT"/>
    <property type="match status" value="1"/>
</dbReference>
<gene>
    <name evidence="9 10" type="primary">argJ</name>
    <name evidence="10" type="ORF">A1019T_01217</name>
</gene>
<keyword evidence="6 9" id="KW-0068">Autocatalytic cleavage</keyword>
<sequence length="413" mass="44246">MPVGNIAPPDIIHAIKGVEVGITAAGVRYKDRDDLVVFRLSETATVACVTTTNKCCAAPVLVVREHLQQLAGTDKSARYLLINTGNANAATGDDGYRRALQTCEALAKKVEVDVNQVMPFSTGVIGEVINSEAIINGLDNCLANLSEDNWLSAANAIRTTDTIPKVASTSVAVDDNTNYKVTGISKGAGMIRPNMATMLGYVATDAPIAQPLLQKMLLELTNQSFNRITIDGDTSTNDCCVLVATGDEQANLIDSKQHPHYEALYQALKEVFIRLATLIVRDGEGATKFITVKVTGGQTVEDCCDVAYAVAHSPLVKTAFFASDPNWGRIVAAVGYSGAQNLDANQVSVTLDDVAICTRGQLDPSYTEEQGQEVMSRPEIIINIDLGMGEATDTVYTCDLSHEYVSINADYRS</sequence>
<dbReference type="PANTHER" id="PTHR23100:SF0">
    <property type="entry name" value="ARGININE BIOSYNTHESIS BIFUNCTIONAL PROTEIN ARGJ, MITOCHONDRIAL"/>
    <property type="match status" value="1"/>
</dbReference>
<evidence type="ECO:0000256" key="5">
    <source>
        <dbReference type="ARBA" id="ARBA00022679"/>
    </source>
</evidence>
<dbReference type="FunFam" id="3.10.20.340:FF:000001">
    <property type="entry name" value="Arginine biosynthesis bifunctional protein ArgJ, chloroplastic"/>
    <property type="match status" value="1"/>
</dbReference>
<keyword evidence="9" id="KW-0963">Cytoplasm</keyword>
<dbReference type="UniPathway" id="UPA00068">
    <property type="reaction ID" value="UER00106"/>
</dbReference>
<protein>
    <recommendedName>
        <fullName evidence="9">Arginine biosynthesis bifunctional protein ArgJ</fullName>
    </recommendedName>
    <domain>
        <recommendedName>
            <fullName evidence="9">Glutamate N-acetyltransferase</fullName>
            <ecNumber evidence="9">2.3.1.35</ecNumber>
        </recommendedName>
        <alternativeName>
            <fullName evidence="9">Ornithine acetyltransferase</fullName>
            <shortName evidence="9">OATase</shortName>
        </alternativeName>
        <alternativeName>
            <fullName evidence="9">Ornithine transacetylase</fullName>
        </alternativeName>
    </domain>
    <domain>
        <recommendedName>
            <fullName evidence="9">Amino-acid acetyltransferase</fullName>
            <ecNumber evidence="9">2.3.1.1</ecNumber>
        </recommendedName>
        <alternativeName>
            <fullName evidence="9">N-acetylglutamate synthase</fullName>
            <shortName evidence="9">AGSase</shortName>
        </alternativeName>
    </domain>
    <component>
        <recommendedName>
            <fullName evidence="9">Arginine biosynthesis bifunctional protein ArgJ alpha chain</fullName>
        </recommendedName>
    </component>
    <component>
        <recommendedName>
            <fullName evidence="9">Arginine biosynthesis bifunctional protein ArgJ beta chain</fullName>
        </recommendedName>
    </component>
</protein>
<dbReference type="GO" id="GO:0004358">
    <property type="term" value="F:L-glutamate N-acetyltransferase activity, acting on acetyl-L-ornithine as donor"/>
    <property type="evidence" value="ECO:0007669"/>
    <property type="project" value="UniProtKB-UniRule"/>
</dbReference>
<dbReference type="FunFam" id="3.60.70.12:FF:000001">
    <property type="entry name" value="Arginine biosynthesis bifunctional protein ArgJ, chloroplastic"/>
    <property type="match status" value="1"/>
</dbReference>
<keyword evidence="9" id="KW-0511">Multifunctional enzyme</keyword>
<dbReference type="OrthoDB" id="9804242at2"/>
<dbReference type="GO" id="GO:0004042">
    <property type="term" value="F:L-glutamate N-acetyltransferase activity"/>
    <property type="evidence" value="ECO:0007669"/>
    <property type="project" value="UniProtKB-UniRule"/>
</dbReference>